<dbReference type="PIRSF" id="PIRSF018008">
    <property type="entry name" value="UCP018008"/>
    <property type="match status" value="1"/>
</dbReference>
<dbReference type="OrthoDB" id="9801824at2"/>
<feature type="region of interest" description="Disordered" evidence="1">
    <location>
        <begin position="233"/>
        <end position="252"/>
    </location>
</feature>
<sequence>MFVGIDLAWNDRARTGLAAVDDEGRLLGSATCRSDEEIDEWLRAYPSPDVVAIDAPLIVHNPTGQRPCERMVTSAFGRFDAGCHASNTSKAYMNPPRAARLAQRQGWAPNPSATGPGVCLEVYPHPAMVGLFGLGRILPYKGKRGRSLDVRRAAMVELLDRIEGLGDLDLSGSVRWREIRYAVEHATRPMHLEHVEDEIDAIFCAHLARVWRHSPGALQVYGDVESGYIVAPPAPSHAATPRPGRVSRTSAG</sequence>
<dbReference type="STRING" id="1758689.SGUI_0701"/>
<protein>
    <recommendedName>
        <fullName evidence="4">DUF429 domain-containing protein</fullName>
    </recommendedName>
</protein>
<dbReference type="EMBL" id="CP014989">
    <property type="protein sequence ID" value="ANS78097.1"/>
    <property type="molecule type" value="Genomic_DNA"/>
</dbReference>
<proteinExistence type="predicted"/>
<dbReference type="Pfam" id="PF04250">
    <property type="entry name" value="DUF429"/>
    <property type="match status" value="1"/>
</dbReference>
<dbReference type="AlphaFoldDB" id="A0A1B1N9J1"/>
<evidence type="ECO:0000313" key="3">
    <source>
        <dbReference type="Proteomes" id="UP000092482"/>
    </source>
</evidence>
<reference evidence="2 3" key="1">
    <citation type="submission" date="2016-03" db="EMBL/GenBank/DDBJ databases">
        <title>Shallow-sea hydrothermal system.</title>
        <authorList>
            <person name="Tang K."/>
        </authorList>
    </citation>
    <scope>NUCLEOTIDE SEQUENCE [LARGE SCALE GENOMIC DNA]</scope>
    <source>
        <strain evidence="2 3">JLT9</strain>
    </source>
</reference>
<name>A0A1B1N9J1_9MICO</name>
<dbReference type="InterPro" id="IPR008306">
    <property type="entry name" value="UCP018008"/>
</dbReference>
<dbReference type="RefSeq" id="WP_066636413.1">
    <property type="nucleotide sequence ID" value="NZ_CP014989.1"/>
</dbReference>
<keyword evidence="3" id="KW-1185">Reference proteome</keyword>
<dbReference type="Proteomes" id="UP000092482">
    <property type="component" value="Chromosome"/>
</dbReference>
<evidence type="ECO:0000313" key="2">
    <source>
        <dbReference type="EMBL" id="ANS78097.1"/>
    </source>
</evidence>
<organism evidence="2 3">
    <name type="scientific">Serinicoccus hydrothermalis</name>
    <dbReference type="NCBI Taxonomy" id="1758689"/>
    <lineage>
        <taxon>Bacteria</taxon>
        <taxon>Bacillati</taxon>
        <taxon>Actinomycetota</taxon>
        <taxon>Actinomycetes</taxon>
        <taxon>Micrococcales</taxon>
        <taxon>Ornithinimicrobiaceae</taxon>
        <taxon>Serinicoccus</taxon>
    </lineage>
</organism>
<dbReference type="KEGG" id="serj:SGUI_0701"/>
<gene>
    <name evidence="2" type="ORF">SGUI_0701</name>
</gene>
<accession>A0A1B1N9J1</accession>
<dbReference type="InterPro" id="IPR007362">
    <property type="entry name" value="DUF429"/>
</dbReference>
<evidence type="ECO:0008006" key="4">
    <source>
        <dbReference type="Google" id="ProtNLM"/>
    </source>
</evidence>
<evidence type="ECO:0000256" key="1">
    <source>
        <dbReference type="SAM" id="MobiDB-lite"/>
    </source>
</evidence>